<evidence type="ECO:0000313" key="1">
    <source>
        <dbReference type="EMBL" id="KIM85188.1"/>
    </source>
</evidence>
<dbReference type="EMBL" id="KN832985">
    <property type="protein sequence ID" value="KIM85188.1"/>
    <property type="molecule type" value="Genomic_DNA"/>
</dbReference>
<organism evidence="1 2">
    <name type="scientific">Piloderma croceum (strain F 1598)</name>
    <dbReference type="NCBI Taxonomy" id="765440"/>
    <lineage>
        <taxon>Eukaryota</taxon>
        <taxon>Fungi</taxon>
        <taxon>Dikarya</taxon>
        <taxon>Basidiomycota</taxon>
        <taxon>Agaricomycotina</taxon>
        <taxon>Agaricomycetes</taxon>
        <taxon>Agaricomycetidae</taxon>
        <taxon>Atheliales</taxon>
        <taxon>Atheliaceae</taxon>
        <taxon>Piloderma</taxon>
    </lineage>
</organism>
<keyword evidence="2" id="KW-1185">Reference proteome</keyword>
<gene>
    <name evidence="1" type="ORF">PILCRDRAFT_817182</name>
</gene>
<proteinExistence type="predicted"/>
<sequence length="83" mass="9366">MACASYPLSKCSKCQLSRSKVHIAAHTITSQLRFQTVFILLFPSMSKARLEGTPQTLLRGYLQRGLSRHLHKKKHYVPAIPTS</sequence>
<protein>
    <submittedName>
        <fullName evidence="1">Uncharacterized protein</fullName>
    </submittedName>
</protein>
<reference evidence="1 2" key="1">
    <citation type="submission" date="2014-04" db="EMBL/GenBank/DDBJ databases">
        <authorList>
            <consortium name="DOE Joint Genome Institute"/>
            <person name="Kuo A."/>
            <person name="Tarkka M."/>
            <person name="Buscot F."/>
            <person name="Kohler A."/>
            <person name="Nagy L.G."/>
            <person name="Floudas D."/>
            <person name="Copeland A."/>
            <person name="Barry K.W."/>
            <person name="Cichocki N."/>
            <person name="Veneault-Fourrey C."/>
            <person name="LaButti K."/>
            <person name="Lindquist E.A."/>
            <person name="Lipzen A."/>
            <person name="Lundell T."/>
            <person name="Morin E."/>
            <person name="Murat C."/>
            <person name="Sun H."/>
            <person name="Tunlid A."/>
            <person name="Henrissat B."/>
            <person name="Grigoriev I.V."/>
            <person name="Hibbett D.S."/>
            <person name="Martin F."/>
            <person name="Nordberg H.P."/>
            <person name="Cantor M.N."/>
            <person name="Hua S.X."/>
        </authorList>
    </citation>
    <scope>NUCLEOTIDE SEQUENCE [LARGE SCALE GENOMIC DNA]</scope>
    <source>
        <strain evidence="1 2">F 1598</strain>
    </source>
</reference>
<dbReference type="AlphaFoldDB" id="A0A0C3BFZ1"/>
<dbReference type="InParanoid" id="A0A0C3BFZ1"/>
<reference evidence="2" key="2">
    <citation type="submission" date="2015-01" db="EMBL/GenBank/DDBJ databases">
        <title>Evolutionary Origins and Diversification of the Mycorrhizal Mutualists.</title>
        <authorList>
            <consortium name="DOE Joint Genome Institute"/>
            <consortium name="Mycorrhizal Genomics Consortium"/>
            <person name="Kohler A."/>
            <person name="Kuo A."/>
            <person name="Nagy L.G."/>
            <person name="Floudas D."/>
            <person name="Copeland A."/>
            <person name="Barry K.W."/>
            <person name="Cichocki N."/>
            <person name="Veneault-Fourrey C."/>
            <person name="LaButti K."/>
            <person name="Lindquist E.A."/>
            <person name="Lipzen A."/>
            <person name="Lundell T."/>
            <person name="Morin E."/>
            <person name="Murat C."/>
            <person name="Riley R."/>
            <person name="Ohm R."/>
            <person name="Sun H."/>
            <person name="Tunlid A."/>
            <person name="Henrissat B."/>
            <person name="Grigoriev I.V."/>
            <person name="Hibbett D.S."/>
            <person name="Martin F."/>
        </authorList>
    </citation>
    <scope>NUCLEOTIDE SEQUENCE [LARGE SCALE GENOMIC DNA]</scope>
    <source>
        <strain evidence="2">F 1598</strain>
    </source>
</reference>
<dbReference type="HOGENOM" id="CLU_2543367_0_0_1"/>
<dbReference type="Proteomes" id="UP000054166">
    <property type="component" value="Unassembled WGS sequence"/>
</dbReference>
<name>A0A0C3BFZ1_PILCF</name>
<evidence type="ECO:0000313" key="2">
    <source>
        <dbReference type="Proteomes" id="UP000054166"/>
    </source>
</evidence>
<accession>A0A0C3BFZ1</accession>